<keyword evidence="1" id="KW-0472">Membrane</keyword>
<feature type="transmembrane region" description="Helical" evidence="1">
    <location>
        <begin position="74"/>
        <end position="92"/>
    </location>
</feature>
<dbReference type="AlphaFoldDB" id="A0A5S3P333"/>
<dbReference type="Proteomes" id="UP000309668">
    <property type="component" value="Unassembled WGS sequence"/>
</dbReference>
<evidence type="ECO:0000313" key="2">
    <source>
        <dbReference type="EMBL" id="TMM47339.1"/>
    </source>
</evidence>
<evidence type="ECO:0000256" key="1">
    <source>
        <dbReference type="SAM" id="Phobius"/>
    </source>
</evidence>
<gene>
    <name evidence="2" type="ORF">FEV51_09740</name>
</gene>
<accession>A0A5S3P333</accession>
<feature type="transmembrane region" description="Helical" evidence="1">
    <location>
        <begin position="162"/>
        <end position="181"/>
    </location>
</feature>
<feature type="transmembrane region" description="Helical" evidence="1">
    <location>
        <begin position="407"/>
        <end position="426"/>
    </location>
</feature>
<organism evidence="2 3">
    <name type="scientific">Qipengyuania marisflavi</name>
    <dbReference type="NCBI Taxonomy" id="2486356"/>
    <lineage>
        <taxon>Bacteria</taxon>
        <taxon>Pseudomonadati</taxon>
        <taxon>Pseudomonadota</taxon>
        <taxon>Alphaproteobacteria</taxon>
        <taxon>Sphingomonadales</taxon>
        <taxon>Erythrobacteraceae</taxon>
        <taxon>Qipengyuania</taxon>
    </lineage>
</organism>
<keyword evidence="3" id="KW-1185">Reference proteome</keyword>
<comment type="caution">
    <text evidence="2">The sequence shown here is derived from an EMBL/GenBank/DDBJ whole genome shotgun (WGS) entry which is preliminary data.</text>
</comment>
<evidence type="ECO:0000313" key="3">
    <source>
        <dbReference type="Proteomes" id="UP000309668"/>
    </source>
</evidence>
<protein>
    <submittedName>
        <fullName evidence="2">Oligosaccharide repeat unit polymerase</fullName>
    </submittedName>
</protein>
<proteinExistence type="predicted"/>
<feature type="transmembrane region" description="Helical" evidence="1">
    <location>
        <begin position="353"/>
        <end position="376"/>
    </location>
</feature>
<name>A0A5S3P333_9SPHN</name>
<dbReference type="EMBL" id="VCAO01000004">
    <property type="protein sequence ID" value="TMM47339.1"/>
    <property type="molecule type" value="Genomic_DNA"/>
</dbReference>
<feature type="transmembrane region" description="Helical" evidence="1">
    <location>
        <begin position="35"/>
        <end position="53"/>
    </location>
</feature>
<keyword evidence="1" id="KW-0812">Transmembrane</keyword>
<keyword evidence="1" id="KW-1133">Transmembrane helix</keyword>
<feature type="transmembrane region" description="Helical" evidence="1">
    <location>
        <begin position="201"/>
        <end position="220"/>
    </location>
</feature>
<dbReference type="RefSeq" id="WP_138618409.1">
    <property type="nucleotide sequence ID" value="NZ_VCAO01000004.1"/>
</dbReference>
<feature type="transmembrane region" description="Helical" evidence="1">
    <location>
        <begin position="227"/>
        <end position="246"/>
    </location>
</feature>
<reference evidence="2 3" key="1">
    <citation type="submission" date="2019-05" db="EMBL/GenBank/DDBJ databases">
        <title>Erythrobacter marisflavi sp. nov., isolated from isolated from water of an estuary environment.</title>
        <authorList>
            <person name="Yoon J.-H."/>
        </authorList>
    </citation>
    <scope>NUCLEOTIDE SEQUENCE [LARGE SCALE GENOMIC DNA]</scope>
    <source>
        <strain evidence="2 3">KEM-5</strain>
    </source>
</reference>
<dbReference type="OrthoDB" id="7293578at2"/>
<sequence length="468" mass="51919">MYDFLLAASLIVFALVVSAYARHRAASLMHPATVYLAFHGLIFVFRPIVARLYDFDFIYRLYNFQPSMDDKITVILGANLALLTFVLVSLRVASEPVAQIAADEIRGVRARLTKPIAIVAAVIAPLAITSQIGNWRRRVNEFDTMMTDAATGVQFNVDGNGWFTDSALMLAPLVIMALWLSRYRLWGWAIFGAFVVLQSGSGGRAPLIYTVVAIGVLFLLERGRRWFDWRGVVLAVFALVAFNQIVMDRGAAVRDLVGSDAGDTYITDRQLDPLEGMDFANLEYFEYIVYAVPQRTGTWDYFASNLQLFTEPIPRALWPDKPKGSPVQFFQLWNYGTPTGMTASVPGMGWMSLGYIGIIIQASVFALIYASAYNWLLIRRRSAAAWIGYALIIATSVTVLRDGSLLTLARLSPFYVGPLLMVLVLARFSGPRMAFGTEGDEALPGNEFLALTPAERRRSLAAQAADQR</sequence>
<feature type="transmembrane region" description="Helical" evidence="1">
    <location>
        <begin position="112"/>
        <end position="128"/>
    </location>
</feature>
<feature type="transmembrane region" description="Helical" evidence="1">
    <location>
        <begin position="383"/>
        <end position="401"/>
    </location>
</feature>